<dbReference type="Proteomes" id="UP000821837">
    <property type="component" value="Unassembled WGS sequence"/>
</dbReference>
<proteinExistence type="predicted"/>
<reference evidence="2" key="2">
    <citation type="submission" date="2021-09" db="EMBL/GenBank/DDBJ databases">
        <authorList>
            <person name="Jia N."/>
            <person name="Wang J."/>
            <person name="Shi W."/>
            <person name="Du L."/>
            <person name="Sun Y."/>
            <person name="Zhan W."/>
            <person name="Jiang J."/>
            <person name="Wang Q."/>
            <person name="Zhang B."/>
            <person name="Ji P."/>
            <person name="Sakyi L.B."/>
            <person name="Cui X."/>
            <person name="Yuan T."/>
            <person name="Jiang B."/>
            <person name="Yang W."/>
            <person name="Lam T.T.-Y."/>
            <person name="Chang Q."/>
            <person name="Ding S."/>
            <person name="Wang X."/>
            <person name="Zhu J."/>
            <person name="Ruan X."/>
            <person name="Zhao L."/>
            <person name="Wei J."/>
            <person name="Que T."/>
            <person name="Du C."/>
            <person name="Cheng J."/>
            <person name="Dai P."/>
            <person name="Han X."/>
            <person name="Huang E."/>
            <person name="Gao Y."/>
            <person name="Liu J."/>
            <person name="Shao H."/>
            <person name="Ye R."/>
            <person name="Li L."/>
            <person name="Wei W."/>
            <person name="Wang X."/>
            <person name="Wang C."/>
            <person name="Huo Q."/>
            <person name="Li W."/>
            <person name="Guo W."/>
            <person name="Chen H."/>
            <person name="Chen S."/>
            <person name="Zhou L."/>
            <person name="Zhou L."/>
            <person name="Ni X."/>
            <person name="Tian J."/>
            <person name="Zhou Y."/>
            <person name="Sheng Y."/>
            <person name="Liu T."/>
            <person name="Pan Y."/>
            <person name="Xia L."/>
            <person name="Li J."/>
            <person name="Zhao F."/>
            <person name="Cao W."/>
        </authorList>
    </citation>
    <scope>NUCLEOTIDE SEQUENCE</scope>
    <source>
        <strain evidence="2">Rsan-2018</strain>
        <tissue evidence="2">Larvae</tissue>
    </source>
</reference>
<evidence type="ECO:0000256" key="1">
    <source>
        <dbReference type="SAM" id="MobiDB-lite"/>
    </source>
</evidence>
<evidence type="ECO:0000313" key="3">
    <source>
        <dbReference type="Proteomes" id="UP000821837"/>
    </source>
</evidence>
<keyword evidence="3" id="KW-1185">Reference proteome</keyword>
<reference evidence="2" key="1">
    <citation type="journal article" date="2020" name="Cell">
        <title>Large-Scale Comparative Analyses of Tick Genomes Elucidate Their Genetic Diversity and Vector Capacities.</title>
        <authorList>
            <consortium name="Tick Genome and Microbiome Consortium (TIGMIC)"/>
            <person name="Jia N."/>
            <person name="Wang J."/>
            <person name="Shi W."/>
            <person name="Du L."/>
            <person name="Sun Y."/>
            <person name="Zhan W."/>
            <person name="Jiang J.F."/>
            <person name="Wang Q."/>
            <person name="Zhang B."/>
            <person name="Ji P."/>
            <person name="Bell-Sakyi L."/>
            <person name="Cui X.M."/>
            <person name="Yuan T.T."/>
            <person name="Jiang B.G."/>
            <person name="Yang W.F."/>
            <person name="Lam T.T."/>
            <person name="Chang Q.C."/>
            <person name="Ding S.J."/>
            <person name="Wang X.J."/>
            <person name="Zhu J.G."/>
            <person name="Ruan X.D."/>
            <person name="Zhao L."/>
            <person name="Wei J.T."/>
            <person name="Ye R.Z."/>
            <person name="Que T.C."/>
            <person name="Du C.H."/>
            <person name="Zhou Y.H."/>
            <person name="Cheng J.X."/>
            <person name="Dai P.F."/>
            <person name="Guo W.B."/>
            <person name="Han X.H."/>
            <person name="Huang E.J."/>
            <person name="Li L.F."/>
            <person name="Wei W."/>
            <person name="Gao Y.C."/>
            <person name="Liu J.Z."/>
            <person name="Shao H.Z."/>
            <person name="Wang X."/>
            <person name="Wang C.C."/>
            <person name="Yang T.C."/>
            <person name="Huo Q.B."/>
            <person name="Li W."/>
            <person name="Chen H.Y."/>
            <person name="Chen S.E."/>
            <person name="Zhou L.G."/>
            <person name="Ni X.B."/>
            <person name="Tian J.H."/>
            <person name="Sheng Y."/>
            <person name="Liu T."/>
            <person name="Pan Y.S."/>
            <person name="Xia L.Y."/>
            <person name="Li J."/>
            <person name="Zhao F."/>
            <person name="Cao W.C."/>
        </authorList>
    </citation>
    <scope>NUCLEOTIDE SEQUENCE</scope>
    <source>
        <strain evidence="2">Rsan-2018</strain>
    </source>
</reference>
<accession>A0A9D4Q7X6</accession>
<feature type="region of interest" description="Disordered" evidence="1">
    <location>
        <begin position="1"/>
        <end position="46"/>
    </location>
</feature>
<gene>
    <name evidence="2" type="ORF">HPB52_017805</name>
</gene>
<comment type="caution">
    <text evidence="2">The sequence shown here is derived from an EMBL/GenBank/DDBJ whole genome shotgun (WGS) entry which is preliminary data.</text>
</comment>
<name>A0A9D4Q7X6_RHISA</name>
<dbReference type="EMBL" id="JABSTV010001248">
    <property type="protein sequence ID" value="KAH7969412.1"/>
    <property type="molecule type" value="Genomic_DNA"/>
</dbReference>
<sequence>MKRADNLPRKQRAFTRQKDKNEINNSARVPRLAKKLRTGPSGGGGIWKKKVALGSATAAWESQAPLLSAAGQRGCSDLPTGGSLIAAGRPWAADASASASSR</sequence>
<protein>
    <submittedName>
        <fullName evidence="2">Uncharacterized protein</fullName>
    </submittedName>
</protein>
<organism evidence="2 3">
    <name type="scientific">Rhipicephalus sanguineus</name>
    <name type="common">Brown dog tick</name>
    <name type="synonym">Ixodes sanguineus</name>
    <dbReference type="NCBI Taxonomy" id="34632"/>
    <lineage>
        <taxon>Eukaryota</taxon>
        <taxon>Metazoa</taxon>
        <taxon>Ecdysozoa</taxon>
        <taxon>Arthropoda</taxon>
        <taxon>Chelicerata</taxon>
        <taxon>Arachnida</taxon>
        <taxon>Acari</taxon>
        <taxon>Parasitiformes</taxon>
        <taxon>Ixodida</taxon>
        <taxon>Ixodoidea</taxon>
        <taxon>Ixodidae</taxon>
        <taxon>Rhipicephalinae</taxon>
        <taxon>Rhipicephalus</taxon>
        <taxon>Rhipicephalus</taxon>
    </lineage>
</organism>
<dbReference type="AlphaFoldDB" id="A0A9D4Q7X6"/>
<evidence type="ECO:0000313" key="2">
    <source>
        <dbReference type="EMBL" id="KAH7969412.1"/>
    </source>
</evidence>